<evidence type="ECO:0000256" key="1">
    <source>
        <dbReference type="ARBA" id="ARBA00004141"/>
    </source>
</evidence>
<feature type="transmembrane region" description="Helical" evidence="5">
    <location>
        <begin position="116"/>
        <end position="134"/>
    </location>
</feature>
<keyword evidence="4 5" id="KW-0472">Membrane</keyword>
<dbReference type="Proteomes" id="UP000071561">
    <property type="component" value="Chromosome"/>
</dbReference>
<sequence length="141" mass="15730">MKSNYIQTAVVILLCILFIYAGIFKAMDYQLFLSDLSKSPLLVKYDKTLLAPMVLGTEFLIVVLLSFTLTRKAGLFLSFFVMLLFTLYLSTLYFLYTNIPCSCGGILGKMSYPTHIIFNAVFTVMSAAAILVGVKKPVILK</sequence>
<evidence type="ECO:0000313" key="7">
    <source>
        <dbReference type="EMBL" id="AMQ01699.1"/>
    </source>
</evidence>
<keyword evidence="8" id="KW-1185">Reference proteome</keyword>
<dbReference type="InterPro" id="IPR009908">
    <property type="entry name" value="Methylamine_util_MauE"/>
</dbReference>
<dbReference type="GO" id="GO:0016020">
    <property type="term" value="C:membrane"/>
    <property type="evidence" value="ECO:0007669"/>
    <property type="project" value="UniProtKB-SubCell"/>
</dbReference>
<gene>
    <name evidence="7" type="ORF">AY601_4878</name>
</gene>
<accession>A0A127VLE3</accession>
<evidence type="ECO:0000313" key="8">
    <source>
        <dbReference type="Proteomes" id="UP000071561"/>
    </source>
</evidence>
<evidence type="ECO:0000256" key="5">
    <source>
        <dbReference type="SAM" id="Phobius"/>
    </source>
</evidence>
<name>A0A127VLE3_9SPHI</name>
<proteinExistence type="predicted"/>
<dbReference type="RefSeq" id="WP_068406305.1">
    <property type="nucleotide sequence ID" value="NZ_CP014504.1"/>
</dbReference>
<protein>
    <recommendedName>
        <fullName evidence="6">Methylamine utilisation protein MauE domain-containing protein</fullName>
    </recommendedName>
</protein>
<dbReference type="EMBL" id="CP014504">
    <property type="protein sequence ID" value="AMQ01699.1"/>
    <property type="molecule type" value="Genomic_DNA"/>
</dbReference>
<dbReference type="PATRIC" id="fig|188932.3.peg.5054"/>
<dbReference type="OrthoDB" id="673785at2"/>
<evidence type="ECO:0000259" key="6">
    <source>
        <dbReference type="Pfam" id="PF07291"/>
    </source>
</evidence>
<evidence type="ECO:0000256" key="3">
    <source>
        <dbReference type="ARBA" id="ARBA00022989"/>
    </source>
</evidence>
<feature type="transmembrane region" description="Helical" evidence="5">
    <location>
        <begin position="50"/>
        <end position="69"/>
    </location>
</feature>
<feature type="domain" description="Methylamine utilisation protein MauE" evidence="6">
    <location>
        <begin position="4"/>
        <end position="131"/>
    </location>
</feature>
<comment type="subcellular location">
    <subcellularLocation>
        <location evidence="1">Membrane</location>
        <topology evidence="1">Multi-pass membrane protein</topology>
    </subcellularLocation>
</comment>
<keyword evidence="3 5" id="KW-1133">Transmembrane helix</keyword>
<evidence type="ECO:0000256" key="2">
    <source>
        <dbReference type="ARBA" id="ARBA00022692"/>
    </source>
</evidence>
<reference evidence="7 8" key="1">
    <citation type="submission" date="2016-03" db="EMBL/GenBank/DDBJ databases">
        <title>Complete genome sequence of Pedobacter cryoconitis PAMC 27485.</title>
        <authorList>
            <person name="Lee J."/>
            <person name="Kim O.-S."/>
        </authorList>
    </citation>
    <scope>NUCLEOTIDE SEQUENCE [LARGE SCALE GENOMIC DNA]</scope>
    <source>
        <strain evidence="7 8">PAMC 27485</strain>
    </source>
</reference>
<keyword evidence="2 5" id="KW-0812">Transmembrane</keyword>
<dbReference type="KEGG" id="pcm:AY601_4878"/>
<dbReference type="AlphaFoldDB" id="A0A127VLE3"/>
<dbReference type="Pfam" id="PF07291">
    <property type="entry name" value="MauE"/>
    <property type="match status" value="1"/>
</dbReference>
<evidence type="ECO:0000256" key="4">
    <source>
        <dbReference type="ARBA" id="ARBA00023136"/>
    </source>
</evidence>
<feature type="transmembrane region" description="Helical" evidence="5">
    <location>
        <begin position="76"/>
        <end position="96"/>
    </location>
</feature>
<organism evidence="7 8">
    <name type="scientific">Pedobacter cryoconitis</name>
    <dbReference type="NCBI Taxonomy" id="188932"/>
    <lineage>
        <taxon>Bacteria</taxon>
        <taxon>Pseudomonadati</taxon>
        <taxon>Bacteroidota</taxon>
        <taxon>Sphingobacteriia</taxon>
        <taxon>Sphingobacteriales</taxon>
        <taxon>Sphingobacteriaceae</taxon>
        <taxon>Pedobacter</taxon>
    </lineage>
</organism>
<dbReference type="GO" id="GO:0030416">
    <property type="term" value="P:methylamine metabolic process"/>
    <property type="evidence" value="ECO:0007669"/>
    <property type="project" value="InterPro"/>
</dbReference>